<organism evidence="6 7">
    <name type="scientific">Roseateles rivi</name>
    <dbReference type="NCBI Taxonomy" id="3299028"/>
    <lineage>
        <taxon>Bacteria</taxon>
        <taxon>Pseudomonadati</taxon>
        <taxon>Pseudomonadota</taxon>
        <taxon>Betaproteobacteria</taxon>
        <taxon>Burkholderiales</taxon>
        <taxon>Sphaerotilaceae</taxon>
        <taxon>Roseateles</taxon>
    </lineage>
</organism>
<dbReference type="Pfam" id="PF02600">
    <property type="entry name" value="DsbB"/>
    <property type="match status" value="1"/>
</dbReference>
<evidence type="ECO:0000256" key="4">
    <source>
        <dbReference type="ARBA" id="ARBA00023136"/>
    </source>
</evidence>
<sequence>MRCTLPTPRLLLALVALGSLAAVGVVYVAQHQFGVKPCAWCVLQRALFLLLAVVCGLASLAGGVRPLRLTLSGLGLAITLAGLASAYYQHEVAAQQASCAMGLADRIVTALDLEMTWPEMFMITANCADAATYRLLSLPYEVWSALGFAAALGVLLLSLRRR</sequence>
<comment type="caution">
    <text evidence="6">The sequence shown here is derived from an EMBL/GenBank/DDBJ whole genome shotgun (WGS) entry which is preliminary data.</text>
</comment>
<feature type="transmembrane region" description="Helical" evidence="5">
    <location>
        <begin position="69"/>
        <end position="88"/>
    </location>
</feature>
<proteinExistence type="predicted"/>
<evidence type="ECO:0000256" key="5">
    <source>
        <dbReference type="SAM" id="Phobius"/>
    </source>
</evidence>
<keyword evidence="2 5" id="KW-0812">Transmembrane</keyword>
<dbReference type="Proteomes" id="UP001606099">
    <property type="component" value="Unassembled WGS sequence"/>
</dbReference>
<dbReference type="InterPro" id="IPR023380">
    <property type="entry name" value="DsbB-like_sf"/>
</dbReference>
<dbReference type="SUPFAM" id="SSF158442">
    <property type="entry name" value="DsbB-like"/>
    <property type="match status" value="1"/>
</dbReference>
<accession>A0ABW7FYE4</accession>
<gene>
    <name evidence="6" type="ORF">ACG0Z6_13940</name>
</gene>
<evidence type="ECO:0000313" key="7">
    <source>
        <dbReference type="Proteomes" id="UP001606099"/>
    </source>
</evidence>
<comment type="subcellular location">
    <subcellularLocation>
        <location evidence="1">Membrane</location>
        <topology evidence="1">Multi-pass membrane protein</topology>
    </subcellularLocation>
</comment>
<reference evidence="6 7" key="1">
    <citation type="submission" date="2024-08" db="EMBL/GenBank/DDBJ databases">
        <authorList>
            <person name="Lu H."/>
        </authorList>
    </citation>
    <scope>NUCLEOTIDE SEQUENCE [LARGE SCALE GENOMIC DNA]</scope>
    <source>
        <strain evidence="6 7">BYS180W</strain>
    </source>
</reference>
<name>A0ABW7FYE4_9BURK</name>
<evidence type="ECO:0000256" key="3">
    <source>
        <dbReference type="ARBA" id="ARBA00022989"/>
    </source>
</evidence>
<dbReference type="Gene3D" id="1.20.1550.10">
    <property type="entry name" value="DsbB-like"/>
    <property type="match status" value="1"/>
</dbReference>
<keyword evidence="4 5" id="KW-0472">Membrane</keyword>
<keyword evidence="3 5" id="KW-1133">Transmembrane helix</keyword>
<keyword evidence="7" id="KW-1185">Reference proteome</keyword>
<feature type="transmembrane region" description="Helical" evidence="5">
    <location>
        <begin position="142"/>
        <end position="159"/>
    </location>
</feature>
<dbReference type="EMBL" id="JBIGHZ010000005">
    <property type="protein sequence ID" value="MFG6449326.1"/>
    <property type="molecule type" value="Genomic_DNA"/>
</dbReference>
<evidence type="ECO:0000313" key="6">
    <source>
        <dbReference type="EMBL" id="MFG6449326.1"/>
    </source>
</evidence>
<evidence type="ECO:0000256" key="2">
    <source>
        <dbReference type="ARBA" id="ARBA00022692"/>
    </source>
</evidence>
<dbReference type="InterPro" id="IPR003752">
    <property type="entry name" value="DiS_bond_form_DsbB/BdbC"/>
</dbReference>
<feature type="transmembrane region" description="Helical" evidence="5">
    <location>
        <begin position="44"/>
        <end position="62"/>
    </location>
</feature>
<protein>
    <submittedName>
        <fullName evidence="6">Disulfide bond formation protein B</fullName>
    </submittedName>
</protein>
<dbReference type="RefSeq" id="WP_394462402.1">
    <property type="nucleotide sequence ID" value="NZ_JBIGHZ010000005.1"/>
</dbReference>
<evidence type="ECO:0000256" key="1">
    <source>
        <dbReference type="ARBA" id="ARBA00004141"/>
    </source>
</evidence>